<evidence type="ECO:0008006" key="2">
    <source>
        <dbReference type="Google" id="ProtNLM"/>
    </source>
</evidence>
<proteinExistence type="predicted"/>
<name>A0A6C0IWA3_9ZZZZ</name>
<dbReference type="SUPFAM" id="SSF56112">
    <property type="entry name" value="Protein kinase-like (PK-like)"/>
    <property type="match status" value="1"/>
</dbReference>
<dbReference type="AlphaFoldDB" id="A0A6C0IWA3"/>
<dbReference type="EMBL" id="MN740266">
    <property type="protein sequence ID" value="QHT96725.1"/>
    <property type="molecule type" value="Genomic_DNA"/>
</dbReference>
<sequence>MNYTIIKLLSNGFNNTVYLIENNEDKIKYILKIGPIVGDKTNYSNEIWKDYDVSLFASKLFNNKRRFLMSSHGHSINNCNKLSNKMYQYFDTTTNKINSIKTNKCLHLFLDYKGNSLAKLISSNLIKTTREKYNMIIQVLYALNILKQSGYCHNDVHANNITYTETDKPIKIGSKTLTSKYQYSLIDYGNSKHIKYKEKYAYANEHLKINWDVIYFIKEVILQHILLLDLKNPPQINPLFRMENIKLIKNKHTDIWNKIKNTLCKKGNDYIKWFDIFESNEINKFYINFNNEYPQLKLDGKNIINLSITNEIDILFSAYNRTKWLKTNMWKSDIPNLISCKDIEFMILNLRDTNKIITYFYSKI</sequence>
<dbReference type="Gene3D" id="1.10.510.10">
    <property type="entry name" value="Transferase(Phosphotransferase) domain 1"/>
    <property type="match status" value="1"/>
</dbReference>
<organism evidence="1">
    <name type="scientific">viral metagenome</name>
    <dbReference type="NCBI Taxonomy" id="1070528"/>
    <lineage>
        <taxon>unclassified sequences</taxon>
        <taxon>metagenomes</taxon>
        <taxon>organismal metagenomes</taxon>
    </lineage>
</organism>
<accession>A0A6C0IWA3</accession>
<protein>
    <recommendedName>
        <fullName evidence="2">Protein kinase domain-containing protein</fullName>
    </recommendedName>
</protein>
<reference evidence="1" key="1">
    <citation type="journal article" date="2020" name="Nature">
        <title>Giant virus diversity and host interactions through global metagenomics.</title>
        <authorList>
            <person name="Schulz F."/>
            <person name="Roux S."/>
            <person name="Paez-Espino D."/>
            <person name="Jungbluth S."/>
            <person name="Walsh D.A."/>
            <person name="Denef V.J."/>
            <person name="McMahon K.D."/>
            <person name="Konstantinidis K.T."/>
            <person name="Eloe-Fadrosh E.A."/>
            <person name="Kyrpides N.C."/>
            <person name="Woyke T."/>
        </authorList>
    </citation>
    <scope>NUCLEOTIDE SEQUENCE</scope>
    <source>
        <strain evidence="1">GVMAG-M-3300024302-11</strain>
    </source>
</reference>
<dbReference type="InterPro" id="IPR011009">
    <property type="entry name" value="Kinase-like_dom_sf"/>
</dbReference>
<evidence type="ECO:0000313" key="1">
    <source>
        <dbReference type="EMBL" id="QHT96725.1"/>
    </source>
</evidence>